<evidence type="ECO:0000256" key="3">
    <source>
        <dbReference type="ARBA" id="ARBA00022898"/>
    </source>
</evidence>
<name>A0A1M4V453_9CLOT</name>
<organism evidence="6 7">
    <name type="scientific">Lactonifactor longoviformis DSM 17459</name>
    <dbReference type="NCBI Taxonomy" id="1122155"/>
    <lineage>
        <taxon>Bacteria</taxon>
        <taxon>Bacillati</taxon>
        <taxon>Bacillota</taxon>
        <taxon>Clostridia</taxon>
        <taxon>Eubacteriales</taxon>
        <taxon>Clostridiaceae</taxon>
        <taxon>Lactonifactor</taxon>
    </lineage>
</organism>
<evidence type="ECO:0000256" key="4">
    <source>
        <dbReference type="RuleBase" id="RU004106"/>
    </source>
</evidence>
<dbReference type="InterPro" id="IPR043132">
    <property type="entry name" value="BCAT-like_C"/>
</dbReference>
<dbReference type="Proteomes" id="UP000184245">
    <property type="component" value="Unassembled WGS sequence"/>
</dbReference>
<dbReference type="InterPro" id="IPR001544">
    <property type="entry name" value="Aminotrans_IV"/>
</dbReference>
<proteinExistence type="inferred from homology"/>
<protein>
    <submittedName>
        <fullName evidence="6">4-amino-4-deoxychorismate lyase</fullName>
    </submittedName>
</protein>
<comment type="similarity">
    <text evidence="2 4">Belongs to the class-IV pyridoxal-phosphate-dependent aminotransferase family.</text>
</comment>
<comment type="cofactor">
    <cofactor evidence="1 5">
        <name>pyridoxal 5'-phosphate</name>
        <dbReference type="ChEBI" id="CHEBI:597326"/>
    </cofactor>
</comment>
<dbReference type="FunFam" id="3.20.10.10:FF:000002">
    <property type="entry name" value="D-alanine aminotransferase"/>
    <property type="match status" value="1"/>
</dbReference>
<dbReference type="InterPro" id="IPR050571">
    <property type="entry name" value="Class-IV_PLP-Dep_Aminotrnsfr"/>
</dbReference>
<evidence type="ECO:0000313" key="6">
    <source>
        <dbReference type="EMBL" id="SHE63663.1"/>
    </source>
</evidence>
<keyword evidence="3 5" id="KW-0663">Pyridoxal phosphate</keyword>
<dbReference type="Gene3D" id="3.20.10.10">
    <property type="entry name" value="D-amino Acid Aminotransferase, subunit A, domain 2"/>
    <property type="match status" value="1"/>
</dbReference>
<dbReference type="GO" id="GO:0016829">
    <property type="term" value="F:lyase activity"/>
    <property type="evidence" value="ECO:0007669"/>
    <property type="project" value="UniProtKB-KW"/>
</dbReference>
<dbReference type="AlphaFoldDB" id="A0A1M4V453"/>
<dbReference type="Pfam" id="PF01063">
    <property type="entry name" value="Aminotran_4"/>
    <property type="match status" value="1"/>
</dbReference>
<dbReference type="InterPro" id="IPR043131">
    <property type="entry name" value="BCAT-like_N"/>
</dbReference>
<dbReference type="STRING" id="1122155.SAMN02745158_01111"/>
<sequence length="251" mass="28465">MNEIKADDGYFFGIGVFETIGIEQGRVVFFEEHMKRLRKGMEALHIPHPGGGEKLSTAYLLETVRREGIEKGALKITVSQDNVTLSFRENPYTKEQYEKGFLLDLASTARNETSPFTYLKSLNCGENILEKRAARRRGIDEPVFLNTKGQLAEGATTNLFFGKNGRLYTPPLSCGLLDGIVRKFVMQKFPVEEKIVYPCEAGEYDEMMVTNSLLGIMPVHRFEDIAFSSRTLCSMLAEEYERCSQNSRFLL</sequence>
<dbReference type="SUPFAM" id="SSF56752">
    <property type="entry name" value="D-aminoacid aminotransferase-like PLP-dependent enzymes"/>
    <property type="match status" value="1"/>
</dbReference>
<keyword evidence="6" id="KW-0456">Lyase</keyword>
<evidence type="ECO:0000256" key="5">
    <source>
        <dbReference type="RuleBase" id="RU004516"/>
    </source>
</evidence>
<dbReference type="GO" id="GO:0046394">
    <property type="term" value="P:carboxylic acid biosynthetic process"/>
    <property type="evidence" value="ECO:0007669"/>
    <property type="project" value="UniProtKB-ARBA"/>
</dbReference>
<reference evidence="6 7" key="1">
    <citation type="submission" date="2016-11" db="EMBL/GenBank/DDBJ databases">
        <authorList>
            <person name="Jaros S."/>
            <person name="Januszkiewicz K."/>
            <person name="Wedrychowicz H."/>
        </authorList>
    </citation>
    <scope>NUCLEOTIDE SEQUENCE [LARGE SCALE GENOMIC DNA]</scope>
    <source>
        <strain evidence="6 7">DSM 17459</strain>
    </source>
</reference>
<dbReference type="InterPro" id="IPR036038">
    <property type="entry name" value="Aminotransferase-like"/>
</dbReference>
<evidence type="ECO:0000256" key="2">
    <source>
        <dbReference type="ARBA" id="ARBA00009320"/>
    </source>
</evidence>
<gene>
    <name evidence="6" type="ORF">SAMN02745158_01111</name>
</gene>
<accession>A0A1M4V453</accession>
<evidence type="ECO:0000256" key="1">
    <source>
        <dbReference type="ARBA" id="ARBA00001933"/>
    </source>
</evidence>
<dbReference type="EMBL" id="FQVI01000003">
    <property type="protein sequence ID" value="SHE63663.1"/>
    <property type="molecule type" value="Genomic_DNA"/>
</dbReference>
<evidence type="ECO:0000313" key="7">
    <source>
        <dbReference type="Proteomes" id="UP000184245"/>
    </source>
</evidence>
<dbReference type="InterPro" id="IPR018300">
    <property type="entry name" value="Aminotrans_IV_CS"/>
</dbReference>
<dbReference type="PANTHER" id="PTHR42743">
    <property type="entry name" value="AMINO-ACID AMINOTRANSFERASE"/>
    <property type="match status" value="1"/>
</dbReference>
<dbReference type="GO" id="GO:0008652">
    <property type="term" value="P:amino acid biosynthetic process"/>
    <property type="evidence" value="ECO:0007669"/>
    <property type="project" value="UniProtKB-ARBA"/>
</dbReference>
<dbReference type="Gene3D" id="3.30.470.10">
    <property type="match status" value="1"/>
</dbReference>
<dbReference type="OrthoDB" id="9805628at2"/>
<dbReference type="PANTHER" id="PTHR42743:SF11">
    <property type="entry name" value="AMINODEOXYCHORISMATE LYASE"/>
    <property type="match status" value="1"/>
</dbReference>
<dbReference type="RefSeq" id="WP_072849693.1">
    <property type="nucleotide sequence ID" value="NZ_FQVI01000003.1"/>
</dbReference>
<dbReference type="PROSITE" id="PS00770">
    <property type="entry name" value="AA_TRANSFER_CLASS_4"/>
    <property type="match status" value="1"/>
</dbReference>
<dbReference type="GO" id="GO:0005829">
    <property type="term" value="C:cytosol"/>
    <property type="evidence" value="ECO:0007669"/>
    <property type="project" value="TreeGrafter"/>
</dbReference>
<keyword evidence="7" id="KW-1185">Reference proteome</keyword>